<dbReference type="GO" id="GO:0004984">
    <property type="term" value="F:olfactory receptor activity"/>
    <property type="evidence" value="ECO:0007669"/>
    <property type="project" value="InterPro"/>
</dbReference>
<evidence type="ECO:0000256" key="10">
    <source>
        <dbReference type="RuleBase" id="RU351113"/>
    </source>
</evidence>
<reference evidence="11" key="1">
    <citation type="submission" date="2023-05" db="EMBL/GenBank/DDBJ databases">
        <authorList>
            <person name="Pathak J."/>
            <person name="Thiruvengadam V."/>
            <person name="Gracy G.R."/>
            <person name="M M."/>
        </authorList>
    </citation>
    <scope>NUCLEOTIDE SEQUENCE</scope>
    <source>
        <tissue evidence="11">Head and antenna</tissue>
    </source>
</reference>
<keyword evidence="7 10" id="KW-0472">Membrane</keyword>
<feature type="transmembrane region" description="Helical" evidence="10">
    <location>
        <begin position="270"/>
        <end position="289"/>
    </location>
</feature>
<dbReference type="PANTHER" id="PTHR21137:SF35">
    <property type="entry name" value="ODORANT RECEPTOR 19A-RELATED"/>
    <property type="match status" value="1"/>
</dbReference>
<keyword evidence="6 10" id="KW-1133">Transmembrane helix</keyword>
<feature type="transmembrane region" description="Helical" evidence="10">
    <location>
        <begin position="12"/>
        <end position="32"/>
    </location>
</feature>
<dbReference type="GO" id="GO:0007165">
    <property type="term" value="P:signal transduction"/>
    <property type="evidence" value="ECO:0007669"/>
    <property type="project" value="UniProtKB-KW"/>
</dbReference>
<keyword evidence="4 10" id="KW-0812">Transmembrane</keyword>
<evidence type="ECO:0000256" key="5">
    <source>
        <dbReference type="ARBA" id="ARBA00022725"/>
    </source>
</evidence>
<evidence type="ECO:0000256" key="8">
    <source>
        <dbReference type="ARBA" id="ARBA00023170"/>
    </source>
</evidence>
<dbReference type="Pfam" id="PF02949">
    <property type="entry name" value="7tm_6"/>
    <property type="match status" value="1"/>
</dbReference>
<dbReference type="GO" id="GO:0005549">
    <property type="term" value="F:odorant binding"/>
    <property type="evidence" value="ECO:0007669"/>
    <property type="project" value="InterPro"/>
</dbReference>
<evidence type="ECO:0000256" key="2">
    <source>
        <dbReference type="ARBA" id="ARBA00022475"/>
    </source>
</evidence>
<evidence type="ECO:0000256" key="3">
    <source>
        <dbReference type="ARBA" id="ARBA00022606"/>
    </source>
</evidence>
<comment type="subcellular location">
    <subcellularLocation>
        <location evidence="1 10">Cell membrane</location>
        <topology evidence="1 10">Multi-pass membrane protein</topology>
    </subcellularLocation>
</comment>
<name>A0AAU0QJZ0_9NEOP</name>
<evidence type="ECO:0000313" key="11">
    <source>
        <dbReference type="EMBL" id="WPO56512.1"/>
    </source>
</evidence>
<protein>
    <recommendedName>
        <fullName evidence="10">Odorant receptor</fullName>
    </recommendedName>
</protein>
<keyword evidence="2" id="KW-1003">Cell membrane</keyword>
<evidence type="ECO:0000256" key="1">
    <source>
        <dbReference type="ARBA" id="ARBA00004651"/>
    </source>
</evidence>
<keyword evidence="9 10" id="KW-0807">Transducer</keyword>
<dbReference type="InterPro" id="IPR004117">
    <property type="entry name" value="7tm6_olfct_rcpt"/>
</dbReference>
<dbReference type="EMBL" id="OQ970405">
    <property type="protein sequence ID" value="WPO56512.1"/>
    <property type="molecule type" value="mRNA"/>
</dbReference>
<keyword evidence="5 10" id="KW-0552">Olfaction</keyword>
<feature type="transmembrane region" description="Helical" evidence="10">
    <location>
        <begin position="52"/>
        <end position="69"/>
    </location>
</feature>
<comment type="similarity">
    <text evidence="10">Belongs to the insect chemoreceptor superfamily. Heteromeric odorant receptor channel (TC 1.A.69) family.</text>
</comment>
<dbReference type="AlphaFoldDB" id="A0AAU0QJZ0"/>
<evidence type="ECO:0000256" key="9">
    <source>
        <dbReference type="ARBA" id="ARBA00023224"/>
    </source>
</evidence>
<sequence length="399" mass="45695">MAPGHTLPSHKTVVFFLNLNKIVYICGLPNIWGDALSISKPIQKFYNIFRHVSNLIFIIFIILEALSYFTQKNLTEKQKSVQAMFVLAHPLLFAYIASVDIWKNKIERLLHELVVELKRIHNDLHVEASMIRKAKKHCASFFSMFMITILMYGFEAIIDVIREGGTFTTVITSWPDVEDRSLLAGLARVFFYFLWWLFMVRVCAMYLEVISTIVVLSHQFKNLQKYFISLNLIFDQDLDQNGKELKYLESFKLGIKMHSKTLWCTKECQAAYNLLFGFQIMSVISILAMQMRQMVANVRTLENIVAVVSATAISLSSTGFLMCNAGDVTVEAADIPTAMYMSGWEKCHIHSISVRQLMIITMVQSQKPVIIRALGKIDFSYSSFVSLIKTSYTVFSVLF</sequence>
<organism evidence="11">
    <name type="scientific">Leucinodes orbonalis</name>
    <dbReference type="NCBI Taxonomy" id="711050"/>
    <lineage>
        <taxon>Eukaryota</taxon>
        <taxon>Metazoa</taxon>
        <taxon>Ecdysozoa</taxon>
        <taxon>Arthropoda</taxon>
        <taxon>Hexapoda</taxon>
        <taxon>Insecta</taxon>
        <taxon>Pterygota</taxon>
        <taxon>Neoptera</taxon>
        <taxon>Endopterygota</taxon>
        <taxon>Lepidoptera</taxon>
        <taxon>Glossata</taxon>
        <taxon>Ditrysia</taxon>
        <taxon>Pyraloidea</taxon>
        <taxon>Crambidae</taxon>
        <taxon>Spilomelinae</taxon>
        <taxon>Leucinodes</taxon>
    </lineage>
</organism>
<proteinExistence type="evidence at transcript level"/>
<dbReference type="GO" id="GO:0005886">
    <property type="term" value="C:plasma membrane"/>
    <property type="evidence" value="ECO:0007669"/>
    <property type="project" value="UniProtKB-SubCell"/>
</dbReference>
<feature type="transmembrane region" description="Helical" evidence="10">
    <location>
        <begin position="189"/>
        <end position="216"/>
    </location>
</feature>
<accession>A0AAU0QJZ0</accession>
<keyword evidence="8 10" id="KW-0675">Receptor</keyword>
<evidence type="ECO:0000256" key="6">
    <source>
        <dbReference type="ARBA" id="ARBA00022989"/>
    </source>
</evidence>
<comment type="caution">
    <text evidence="10">Lacks conserved residue(s) required for the propagation of feature annotation.</text>
</comment>
<feature type="transmembrane region" description="Helical" evidence="10">
    <location>
        <begin position="138"/>
        <end position="158"/>
    </location>
</feature>
<dbReference type="PANTHER" id="PTHR21137">
    <property type="entry name" value="ODORANT RECEPTOR"/>
    <property type="match status" value="1"/>
</dbReference>
<keyword evidence="3 10" id="KW-0716">Sensory transduction</keyword>
<evidence type="ECO:0000256" key="7">
    <source>
        <dbReference type="ARBA" id="ARBA00023136"/>
    </source>
</evidence>
<evidence type="ECO:0000256" key="4">
    <source>
        <dbReference type="ARBA" id="ARBA00022692"/>
    </source>
</evidence>